<dbReference type="AlphaFoldDB" id="A0A3S7J9T2"/>
<reference evidence="6 7" key="1">
    <citation type="journal article" date="2018" name="Parasitology">
        <title>The reduced genome of Candidatus Kinetoplastibacterium sorsogonicusi, the endosymbiont of Kentomonas sorsogonicus (Trypanosomatidae): loss of the haem-synthesis pathway.</title>
        <authorList>
            <person name="Silva F.M."/>
            <person name="Kostygov A.Y."/>
            <person name="Spodareva V.V."/>
            <person name="Butenko A."/>
            <person name="Tossou R."/>
            <person name="Lukes J."/>
            <person name="Yurchenko V."/>
            <person name="Alves J.M.P."/>
        </authorList>
    </citation>
    <scope>NUCLEOTIDE SEQUENCE [LARGE SCALE GENOMIC DNA]</scope>
    <source>
        <strain evidence="6 7">MF-08</strain>
    </source>
</reference>
<dbReference type="PANTHER" id="PTHR36926">
    <property type="entry name" value="COLICIN V PRODUCTION PROTEIN"/>
    <property type="match status" value="1"/>
</dbReference>
<evidence type="ECO:0000313" key="7">
    <source>
        <dbReference type="Proteomes" id="UP000266796"/>
    </source>
</evidence>
<dbReference type="Proteomes" id="UP000266796">
    <property type="component" value="Chromosome"/>
</dbReference>
<proteinExistence type="predicted"/>
<dbReference type="Pfam" id="PF02674">
    <property type="entry name" value="Colicin_V"/>
    <property type="match status" value="1"/>
</dbReference>
<feature type="transmembrane region" description="Helical" evidence="5">
    <location>
        <begin position="64"/>
        <end position="81"/>
    </location>
</feature>
<evidence type="ECO:0000256" key="1">
    <source>
        <dbReference type="ARBA" id="ARBA00004141"/>
    </source>
</evidence>
<keyword evidence="3 5" id="KW-1133">Transmembrane helix</keyword>
<evidence type="ECO:0000256" key="3">
    <source>
        <dbReference type="ARBA" id="ARBA00022989"/>
    </source>
</evidence>
<feature type="transmembrane region" description="Helical" evidence="5">
    <location>
        <begin position="31"/>
        <end position="52"/>
    </location>
</feature>
<dbReference type="InterPro" id="IPR003825">
    <property type="entry name" value="Colicin-V_CvpA"/>
</dbReference>
<keyword evidence="7" id="KW-1185">Reference proteome</keyword>
<dbReference type="GO" id="GO:0009403">
    <property type="term" value="P:toxin biosynthetic process"/>
    <property type="evidence" value="ECO:0007669"/>
    <property type="project" value="InterPro"/>
</dbReference>
<gene>
    <name evidence="6" type="primary">cvpA</name>
    <name evidence="6" type="ORF">CKSOR_00298</name>
</gene>
<dbReference type="KEGG" id="kso:CKSOR_00298"/>
<accession>A0A3S7J9T2</accession>
<dbReference type="PANTHER" id="PTHR36926:SF1">
    <property type="entry name" value="COLICIN V PRODUCTION PROTEIN"/>
    <property type="match status" value="1"/>
</dbReference>
<keyword evidence="4 5" id="KW-0472">Membrane</keyword>
<name>A0A3S7J9T2_9PROT</name>
<evidence type="ECO:0000256" key="5">
    <source>
        <dbReference type="SAM" id="Phobius"/>
    </source>
</evidence>
<feature type="transmembrane region" description="Helical" evidence="5">
    <location>
        <begin position="101"/>
        <end position="121"/>
    </location>
</feature>
<evidence type="ECO:0000256" key="2">
    <source>
        <dbReference type="ARBA" id="ARBA00022692"/>
    </source>
</evidence>
<dbReference type="GO" id="GO:0016020">
    <property type="term" value="C:membrane"/>
    <property type="evidence" value="ECO:0007669"/>
    <property type="project" value="UniProtKB-SubCell"/>
</dbReference>
<protein>
    <submittedName>
        <fullName evidence="6">Colicin V production protein</fullName>
    </submittedName>
</protein>
<comment type="subcellular location">
    <subcellularLocation>
        <location evidence="1">Membrane</location>
        <topology evidence="1">Multi-pass membrane protein</topology>
    </subcellularLocation>
</comment>
<dbReference type="RefSeq" id="WP_108673831.1">
    <property type="nucleotide sequence ID" value="NZ_CP025628.1"/>
</dbReference>
<dbReference type="InterPro" id="IPR052719">
    <property type="entry name" value="CvpA-like"/>
</dbReference>
<dbReference type="EMBL" id="CP025628">
    <property type="protein sequence ID" value="AWD32419.1"/>
    <property type="molecule type" value="Genomic_DNA"/>
</dbReference>
<keyword evidence="2 5" id="KW-0812">Transmembrane</keyword>
<sequence length="158" mass="18221">MNKLDILILAILLISTTIGLCKGFIKEAMSLLFFILSCYVSILYSPLLYLFISKYINDGIVCNIFSYLIIFFLVIILLGLINKNLLIFIKYSGFSSIDHTLGGIFGAIRGILILSMIIFIINMTPIIYELWWSNSLFIKLINQLNQFLKSYYQIYFLI</sequence>
<evidence type="ECO:0000313" key="6">
    <source>
        <dbReference type="EMBL" id="AWD32419.1"/>
    </source>
</evidence>
<organism evidence="6 7">
    <name type="scientific">Candidatus Kinetoplastidibacterium kentomonadis</name>
    <dbReference type="NCBI Taxonomy" id="1576550"/>
    <lineage>
        <taxon>Bacteria</taxon>
        <taxon>Pseudomonadati</taxon>
        <taxon>Pseudomonadota</taxon>
        <taxon>Betaproteobacteria</taxon>
        <taxon>Candidatus Kinetoplastidibacterium</taxon>
    </lineage>
</organism>
<evidence type="ECO:0000256" key="4">
    <source>
        <dbReference type="ARBA" id="ARBA00023136"/>
    </source>
</evidence>